<proteinExistence type="predicted"/>
<dbReference type="RefSeq" id="WP_192829521.1">
    <property type="nucleotide sequence ID" value="NZ_JAVRFJ010000012.1"/>
</dbReference>
<organism evidence="1 2">
    <name type="scientific">Streptomyces gottesmaniae</name>
    <dbReference type="NCBI Taxonomy" id="3075518"/>
    <lineage>
        <taxon>Bacteria</taxon>
        <taxon>Bacillati</taxon>
        <taxon>Actinomycetota</taxon>
        <taxon>Actinomycetes</taxon>
        <taxon>Kitasatosporales</taxon>
        <taxon>Streptomycetaceae</taxon>
        <taxon>Streptomyces</taxon>
    </lineage>
</organism>
<protein>
    <submittedName>
        <fullName evidence="1">Uncharacterized protein</fullName>
    </submittedName>
</protein>
<comment type="caution">
    <text evidence="1">The sequence shown here is derived from an EMBL/GenBank/DDBJ whole genome shotgun (WGS) entry which is preliminary data.</text>
</comment>
<keyword evidence="2" id="KW-1185">Reference proteome</keyword>
<accession>A0ABU2Z074</accession>
<name>A0ABU2Z074_9ACTN</name>
<gene>
    <name evidence="1" type="ORF">RM704_15450</name>
</gene>
<evidence type="ECO:0000313" key="2">
    <source>
        <dbReference type="Proteomes" id="UP001180737"/>
    </source>
</evidence>
<sequence>MFCARCDKPLKGNFDTIENPGESGSGGTVQVCTVWCKPKPRQSAPAERR</sequence>
<dbReference type="EMBL" id="JAVRFJ010000012">
    <property type="protein sequence ID" value="MDT0568847.1"/>
    <property type="molecule type" value="Genomic_DNA"/>
</dbReference>
<dbReference type="Proteomes" id="UP001180737">
    <property type="component" value="Unassembled WGS sequence"/>
</dbReference>
<evidence type="ECO:0000313" key="1">
    <source>
        <dbReference type="EMBL" id="MDT0568847.1"/>
    </source>
</evidence>
<reference evidence="1" key="1">
    <citation type="submission" date="2024-05" db="EMBL/GenBank/DDBJ databases">
        <title>30 novel species of actinomycetes from the DSMZ collection.</title>
        <authorList>
            <person name="Nouioui I."/>
        </authorList>
    </citation>
    <scope>NUCLEOTIDE SEQUENCE</scope>
    <source>
        <strain evidence="1">DSM 3412</strain>
    </source>
</reference>